<proteinExistence type="predicted"/>
<feature type="transmembrane region" description="Helical" evidence="1">
    <location>
        <begin position="38"/>
        <end position="63"/>
    </location>
</feature>
<keyword evidence="1" id="KW-0812">Transmembrane</keyword>
<evidence type="ECO:0000313" key="2">
    <source>
        <dbReference type="EMBL" id="QGR03724.1"/>
    </source>
</evidence>
<dbReference type="AlphaFoldDB" id="A0AAE6QAI5"/>
<reference evidence="2 3" key="1">
    <citation type="submission" date="2018-10" db="EMBL/GenBank/DDBJ databases">
        <title>Propagation and draft genome sequences of three atypical Erhlichia ruminantium isolates.</title>
        <authorList>
            <person name="Liebenberg J."/>
            <person name="Steyn H."/>
            <person name="Josemans A."/>
            <person name="Zweygarth E."/>
        </authorList>
    </citation>
    <scope>NUCLEOTIDE SEQUENCE [LARGE SCALE GENOMIC DNA]</scope>
    <source>
        <strain evidence="2 3">Omatjenne</strain>
    </source>
</reference>
<evidence type="ECO:0000256" key="1">
    <source>
        <dbReference type="SAM" id="Phobius"/>
    </source>
</evidence>
<accession>A0AAE6QAI5</accession>
<protein>
    <submittedName>
        <fullName evidence="2">Uncharacterized protein</fullName>
    </submittedName>
</protein>
<evidence type="ECO:0000313" key="3">
    <source>
        <dbReference type="Proteomes" id="UP000422822"/>
    </source>
</evidence>
<dbReference type="Proteomes" id="UP000422822">
    <property type="component" value="Chromosome"/>
</dbReference>
<sequence length="198" mass="22232">MTILGSRYSGGLARELLYNPLIWICACYADHPLLGTLIMIFFFVLIVMYLLVLFFAFIFDVCCNIYDKIKSRRQNPMNGVQQQDQNYNDGFQGWSNKSVDPSAPPYEGYSTEFVQPSAPPCEGSCYQSTTGTDMHGGADVTNWPVMHIDESENPSSNVDSIAIYPGIHVRGNVQICNKNLHLDPPPPYHEVVCNGYYV</sequence>
<keyword evidence="3" id="KW-1185">Reference proteome</keyword>
<dbReference type="RefSeq" id="WP_158406908.1">
    <property type="nucleotide sequence ID" value="NZ_CP033454.1"/>
</dbReference>
<keyword evidence="1" id="KW-1133">Transmembrane helix</keyword>
<name>A0AAE6QAI5_EHRRU</name>
<organism evidence="2 3">
    <name type="scientific">Ehrlichia ruminantium</name>
    <name type="common">heartwater rickettsia</name>
    <name type="synonym">Cowdria ruminantium</name>
    <dbReference type="NCBI Taxonomy" id="779"/>
    <lineage>
        <taxon>Bacteria</taxon>
        <taxon>Pseudomonadati</taxon>
        <taxon>Pseudomonadota</taxon>
        <taxon>Alphaproteobacteria</taxon>
        <taxon>Rickettsiales</taxon>
        <taxon>Anaplasmataceae</taxon>
        <taxon>Ehrlichia</taxon>
    </lineage>
</organism>
<keyword evidence="1" id="KW-0472">Membrane</keyword>
<dbReference type="PROSITE" id="PS51257">
    <property type="entry name" value="PROKAR_LIPOPROTEIN"/>
    <property type="match status" value="1"/>
</dbReference>
<gene>
    <name evidence="2" type="ORF">EDL80_04115</name>
</gene>
<dbReference type="EMBL" id="CP033455">
    <property type="protein sequence ID" value="QGR03724.1"/>
    <property type="molecule type" value="Genomic_DNA"/>
</dbReference>